<proteinExistence type="predicted"/>
<keyword evidence="2" id="KW-1185">Reference proteome</keyword>
<protein>
    <submittedName>
        <fullName evidence="1">Uncharacterized protein</fullName>
    </submittedName>
</protein>
<comment type="caution">
    <text evidence="1">The sequence shown here is derived from an EMBL/GenBank/DDBJ whole genome shotgun (WGS) entry which is preliminary data.</text>
</comment>
<name>A0ACC1DF71_9NEOP</name>
<reference evidence="1 2" key="1">
    <citation type="journal article" date="2021" name="Front. Genet.">
        <title>Chromosome-Level Genome Assembly Reveals Significant Gene Expansion in the Toll and IMD Signaling Pathways of Dendrolimus kikuchii.</title>
        <authorList>
            <person name="Zhou J."/>
            <person name="Wu P."/>
            <person name="Xiong Z."/>
            <person name="Liu N."/>
            <person name="Zhao N."/>
            <person name="Ji M."/>
            <person name="Qiu Y."/>
            <person name="Yang B."/>
        </authorList>
    </citation>
    <scope>NUCLEOTIDE SEQUENCE [LARGE SCALE GENOMIC DNA]</scope>
    <source>
        <strain evidence="1">Ann1</strain>
    </source>
</reference>
<sequence length="214" mass="24917">MNDICTPEKFLYFAYGGNLLTVSIRMHSPSSEFVSIGRVDNYRLQFLKYCKFWGGPTGTLVPTANAHVWGVIWRLNKDDMTALDIQKGVEIKKYYIKYIKVNTPYMGMITCRTYIQRINPLPRGDKDPIPAEQWPSWTYKQAIITGAKEHGLPPYYIKELRKLKDNGEEAYLRTECLLLRYAKCRPCECRVPGRIPRQPLKLDLNKIKQGKYEN</sequence>
<gene>
    <name evidence="1" type="ORF">K1T71_001763</name>
</gene>
<evidence type="ECO:0000313" key="2">
    <source>
        <dbReference type="Proteomes" id="UP000824533"/>
    </source>
</evidence>
<dbReference type="Proteomes" id="UP000824533">
    <property type="component" value="Linkage Group LG03"/>
</dbReference>
<evidence type="ECO:0000313" key="1">
    <source>
        <dbReference type="EMBL" id="KAJ0182394.1"/>
    </source>
</evidence>
<organism evidence="1 2">
    <name type="scientific">Dendrolimus kikuchii</name>
    <dbReference type="NCBI Taxonomy" id="765133"/>
    <lineage>
        <taxon>Eukaryota</taxon>
        <taxon>Metazoa</taxon>
        <taxon>Ecdysozoa</taxon>
        <taxon>Arthropoda</taxon>
        <taxon>Hexapoda</taxon>
        <taxon>Insecta</taxon>
        <taxon>Pterygota</taxon>
        <taxon>Neoptera</taxon>
        <taxon>Endopterygota</taxon>
        <taxon>Lepidoptera</taxon>
        <taxon>Glossata</taxon>
        <taxon>Ditrysia</taxon>
        <taxon>Bombycoidea</taxon>
        <taxon>Lasiocampidae</taxon>
        <taxon>Dendrolimus</taxon>
    </lineage>
</organism>
<accession>A0ACC1DF71</accession>
<dbReference type="EMBL" id="CM034389">
    <property type="protein sequence ID" value="KAJ0182394.1"/>
    <property type="molecule type" value="Genomic_DNA"/>
</dbReference>